<accession>A0A6A6PKI1</accession>
<feature type="transmembrane region" description="Helical" evidence="4">
    <location>
        <begin position="56"/>
        <end position="77"/>
    </location>
</feature>
<keyword evidence="4" id="KW-1133">Transmembrane helix</keyword>
<feature type="transmembrane region" description="Helical" evidence="4">
    <location>
        <begin position="258"/>
        <end position="280"/>
    </location>
</feature>
<feature type="transmembrane region" description="Helical" evidence="4">
    <location>
        <begin position="392"/>
        <end position="413"/>
    </location>
</feature>
<proteinExistence type="inferred from homology"/>
<evidence type="ECO:0000256" key="2">
    <source>
        <dbReference type="ARBA" id="ARBA00006727"/>
    </source>
</evidence>
<keyword evidence="4" id="KW-0472">Membrane</keyword>
<protein>
    <submittedName>
        <fullName evidence="5">MFS transporter, MCP family, solute carrier family 16, member 10</fullName>
    </submittedName>
</protein>
<evidence type="ECO:0000256" key="1">
    <source>
        <dbReference type="ARBA" id="ARBA00004141"/>
    </source>
</evidence>
<feature type="transmembrane region" description="Helical" evidence="4">
    <location>
        <begin position="97"/>
        <end position="119"/>
    </location>
</feature>
<feature type="transmembrane region" description="Helical" evidence="4">
    <location>
        <begin position="325"/>
        <end position="348"/>
    </location>
</feature>
<feature type="transmembrane region" description="Helical" evidence="4">
    <location>
        <begin position="150"/>
        <end position="171"/>
    </location>
</feature>
<reference evidence="5" key="1">
    <citation type="journal article" date="2020" name="Stud. Mycol.">
        <title>101 Dothideomycetes genomes: a test case for predicting lifestyles and emergence of pathogens.</title>
        <authorList>
            <person name="Haridas S."/>
            <person name="Albert R."/>
            <person name="Binder M."/>
            <person name="Bloem J."/>
            <person name="Labutti K."/>
            <person name="Salamov A."/>
            <person name="Andreopoulos B."/>
            <person name="Baker S."/>
            <person name="Barry K."/>
            <person name="Bills G."/>
            <person name="Bluhm B."/>
            <person name="Cannon C."/>
            <person name="Castanera R."/>
            <person name="Culley D."/>
            <person name="Daum C."/>
            <person name="Ezra D."/>
            <person name="Gonzalez J."/>
            <person name="Henrissat B."/>
            <person name="Kuo A."/>
            <person name="Liang C."/>
            <person name="Lipzen A."/>
            <person name="Lutzoni F."/>
            <person name="Magnuson J."/>
            <person name="Mondo S."/>
            <person name="Nolan M."/>
            <person name="Ohm R."/>
            <person name="Pangilinan J."/>
            <person name="Park H.-J."/>
            <person name="Ramirez L."/>
            <person name="Alfaro M."/>
            <person name="Sun H."/>
            <person name="Tritt A."/>
            <person name="Yoshinaga Y."/>
            <person name="Zwiers L.-H."/>
            <person name="Turgeon B."/>
            <person name="Goodwin S."/>
            <person name="Spatafora J."/>
            <person name="Crous P."/>
            <person name="Grigoriev I."/>
        </authorList>
    </citation>
    <scope>NUCLEOTIDE SEQUENCE</scope>
    <source>
        <strain evidence="5">CBS 113389</strain>
    </source>
</reference>
<dbReference type="Pfam" id="PF07690">
    <property type="entry name" value="MFS_1"/>
    <property type="match status" value="1"/>
</dbReference>
<dbReference type="Gene3D" id="1.20.1250.20">
    <property type="entry name" value="MFS general substrate transporter like domains"/>
    <property type="match status" value="1"/>
</dbReference>
<feature type="transmembrane region" description="Helical" evidence="4">
    <location>
        <begin position="300"/>
        <end position="318"/>
    </location>
</feature>
<evidence type="ECO:0000313" key="5">
    <source>
        <dbReference type="EMBL" id="KAF2480560.1"/>
    </source>
</evidence>
<organism evidence="5 6">
    <name type="scientific">Neohortaea acidophila</name>
    <dbReference type="NCBI Taxonomy" id="245834"/>
    <lineage>
        <taxon>Eukaryota</taxon>
        <taxon>Fungi</taxon>
        <taxon>Dikarya</taxon>
        <taxon>Ascomycota</taxon>
        <taxon>Pezizomycotina</taxon>
        <taxon>Dothideomycetes</taxon>
        <taxon>Dothideomycetidae</taxon>
        <taxon>Mycosphaerellales</taxon>
        <taxon>Teratosphaeriaceae</taxon>
        <taxon>Neohortaea</taxon>
    </lineage>
</organism>
<dbReference type="InterPro" id="IPR011701">
    <property type="entry name" value="MFS"/>
</dbReference>
<feature type="transmembrane region" description="Helical" evidence="4">
    <location>
        <begin position="183"/>
        <end position="203"/>
    </location>
</feature>
<comment type="subcellular location">
    <subcellularLocation>
        <location evidence="1">Membrane</location>
        <topology evidence="1">Multi-pass membrane protein</topology>
    </subcellularLocation>
</comment>
<evidence type="ECO:0000256" key="3">
    <source>
        <dbReference type="SAM" id="MobiDB-lite"/>
    </source>
</evidence>
<dbReference type="InterPro" id="IPR050327">
    <property type="entry name" value="Proton-linked_MCT"/>
</dbReference>
<dbReference type="EMBL" id="MU001639">
    <property type="protein sequence ID" value="KAF2480560.1"/>
    <property type="molecule type" value="Genomic_DNA"/>
</dbReference>
<feature type="transmembrane region" description="Helical" evidence="4">
    <location>
        <begin position="215"/>
        <end position="237"/>
    </location>
</feature>
<feature type="compositionally biased region" description="Basic and acidic residues" evidence="3">
    <location>
        <begin position="9"/>
        <end position="18"/>
    </location>
</feature>
<dbReference type="GeneID" id="54478518"/>
<dbReference type="RefSeq" id="XP_033587130.1">
    <property type="nucleotide sequence ID" value="XM_033737516.1"/>
</dbReference>
<evidence type="ECO:0000313" key="6">
    <source>
        <dbReference type="Proteomes" id="UP000799767"/>
    </source>
</evidence>
<feature type="transmembrane region" description="Helical" evidence="4">
    <location>
        <begin position="354"/>
        <end position="380"/>
    </location>
</feature>
<dbReference type="PANTHER" id="PTHR11360">
    <property type="entry name" value="MONOCARBOXYLATE TRANSPORTER"/>
    <property type="match status" value="1"/>
</dbReference>
<comment type="similarity">
    <text evidence="2">Belongs to the major facilitator superfamily. Monocarboxylate porter (TC 2.A.1.13) family.</text>
</comment>
<feature type="region of interest" description="Disordered" evidence="3">
    <location>
        <begin position="1"/>
        <end position="47"/>
    </location>
</feature>
<dbReference type="OrthoDB" id="6509908at2759"/>
<feature type="transmembrane region" description="Helical" evidence="4">
    <location>
        <begin position="126"/>
        <end position="144"/>
    </location>
</feature>
<feature type="transmembrane region" description="Helical" evidence="4">
    <location>
        <begin position="425"/>
        <end position="447"/>
    </location>
</feature>
<gene>
    <name evidence="5" type="ORF">BDY17DRAFT_326451</name>
</gene>
<dbReference type="SUPFAM" id="SSF103473">
    <property type="entry name" value="MFS general substrate transporter"/>
    <property type="match status" value="1"/>
</dbReference>
<name>A0A6A6PKI1_9PEZI</name>
<dbReference type="InterPro" id="IPR036259">
    <property type="entry name" value="MFS_trans_sf"/>
</dbReference>
<dbReference type="Proteomes" id="UP000799767">
    <property type="component" value="Unassembled WGS sequence"/>
</dbReference>
<dbReference type="PANTHER" id="PTHR11360:SF252">
    <property type="entry name" value="MAJOR FACILITATOR SUPERFAMILY (MFS) PROFILE DOMAIN-CONTAINING PROTEIN-RELATED"/>
    <property type="match status" value="1"/>
</dbReference>
<dbReference type="GO" id="GO:0016020">
    <property type="term" value="C:membrane"/>
    <property type="evidence" value="ECO:0007669"/>
    <property type="project" value="UniProtKB-SubCell"/>
</dbReference>
<dbReference type="AlphaFoldDB" id="A0A6A6PKI1"/>
<evidence type="ECO:0000256" key="4">
    <source>
        <dbReference type="SAM" id="Phobius"/>
    </source>
</evidence>
<dbReference type="GO" id="GO:0022857">
    <property type="term" value="F:transmembrane transporter activity"/>
    <property type="evidence" value="ECO:0007669"/>
    <property type="project" value="InterPro"/>
</dbReference>
<sequence>MASSPRSISSDEKTKEEEVILEAQADPSIDSPPTTKDGSSPDPAPPTAELDGGLRAWFQVVGSCLVFANLWGFTFAFGSFQSYFELHLLRSESASSIAWIGTTQVFLLIFGGVLTGPFFDLGYYRGMLLAGAAIETIGVFMTSLCHEWYQFFLAQGVLMGLGCALLYIPGMALVGRAFKKNRAIALAVTTCGAPTGGIIYTVIFQQLIPRVGFGWTVRIMGFVMLGMYTLAIPLCLFRVTNVGNLSSGTKRKLLDLRAFRDLPFCWYTFANFLVFTGYMIPFNFMAAFGETSINLTQSVSLTVIIAAQASSIGGRLIAGWTARRIGVMVPWITCALTAGILCIAWIGARSKSSFFAVASLYGCFSGALIPLPPSVFPVVCPDPKVFGARLGMAQGISAFASLIGSPIGGALITRAKDGRENFLGLQLFSGAAEIAGGCLLLGLWVLLVKRGRGGGTKWI</sequence>
<keyword evidence="6" id="KW-1185">Reference proteome</keyword>
<keyword evidence="4" id="KW-0812">Transmembrane</keyword>